<gene>
    <name evidence="1" type="ORF">DN757_21490</name>
</gene>
<evidence type="ECO:0000313" key="1">
    <source>
        <dbReference type="EMBL" id="PZT53568.1"/>
    </source>
</evidence>
<comment type="caution">
    <text evidence="1">The sequence shown here is derived from an EMBL/GenBank/DDBJ whole genome shotgun (WGS) entry which is preliminary data.</text>
</comment>
<organism evidence="1 2">
    <name type="scientific">Paenibacillus silvae</name>
    <dbReference type="NCBI Taxonomy" id="1325358"/>
    <lineage>
        <taxon>Bacteria</taxon>
        <taxon>Bacillati</taxon>
        <taxon>Bacillota</taxon>
        <taxon>Bacilli</taxon>
        <taxon>Bacillales</taxon>
        <taxon>Paenibacillaceae</taxon>
        <taxon>Paenibacillus</taxon>
    </lineage>
</organism>
<protein>
    <submittedName>
        <fullName evidence="1">Uncharacterized protein</fullName>
    </submittedName>
</protein>
<sequence length="67" mass="7651">MLQVKALVLCGRKLLMQASGRHDVDFGPRAHVQPPRIGRLDLDIRPVTAEKNAYVMAYLEIQRRPIK</sequence>
<reference evidence="1 2" key="1">
    <citation type="submission" date="2018-06" db="EMBL/GenBank/DDBJ databases">
        <title>Isolation of heavy metals resistant Paenibacillus silvae NC2 from Gold-Copper mine in ZiJin, China.</title>
        <authorList>
            <person name="Xu J."/>
            <person name="Mazhar H.S."/>
            <person name="Rensing C."/>
        </authorList>
    </citation>
    <scope>NUCLEOTIDE SEQUENCE [LARGE SCALE GENOMIC DNA]</scope>
    <source>
        <strain evidence="1 2">NC2</strain>
    </source>
</reference>
<evidence type="ECO:0000313" key="2">
    <source>
        <dbReference type="Proteomes" id="UP000249204"/>
    </source>
</evidence>
<proteinExistence type="predicted"/>
<dbReference type="EMBL" id="QKWW01000067">
    <property type="protein sequence ID" value="PZT53568.1"/>
    <property type="molecule type" value="Genomic_DNA"/>
</dbReference>
<dbReference type="AlphaFoldDB" id="A0A2W6NF01"/>
<name>A0A2W6NF01_9BACL</name>
<accession>A0A2W6NF01</accession>
<dbReference type="Proteomes" id="UP000249204">
    <property type="component" value="Unassembled WGS sequence"/>
</dbReference>